<evidence type="ECO:0008006" key="2">
    <source>
        <dbReference type="Google" id="ProtNLM"/>
    </source>
</evidence>
<gene>
    <name evidence="1" type="ORF">MNBD_GAMMA06-64</name>
</gene>
<sequence length="132" mass="14491">MADLFSNEWAQAFKDAWNADEEITRSLQRVGFNSVVAFGLPDDVTPAFVMTIENGLVSSINDPGGADINWDIRATTENWLSLIVKPPGLMKLGIAYTSRKLRFLKGDYATMIKDPSLASAFVKSFALMGKAL</sequence>
<reference evidence="1" key="1">
    <citation type="submission" date="2018-06" db="EMBL/GenBank/DDBJ databases">
        <authorList>
            <person name="Zhirakovskaya E."/>
        </authorList>
    </citation>
    <scope>NUCLEOTIDE SEQUENCE</scope>
</reference>
<dbReference type="AlphaFoldDB" id="A0A3B0WFQ8"/>
<dbReference type="EMBL" id="UOFD01000002">
    <property type="protein sequence ID" value="VAW50102.1"/>
    <property type="molecule type" value="Genomic_DNA"/>
</dbReference>
<dbReference type="InterPro" id="IPR036527">
    <property type="entry name" value="SCP2_sterol-bd_dom_sf"/>
</dbReference>
<dbReference type="Gene3D" id="3.30.1050.10">
    <property type="entry name" value="SCP2 sterol-binding domain"/>
    <property type="match status" value="1"/>
</dbReference>
<organism evidence="1">
    <name type="scientific">hydrothermal vent metagenome</name>
    <dbReference type="NCBI Taxonomy" id="652676"/>
    <lineage>
        <taxon>unclassified sequences</taxon>
        <taxon>metagenomes</taxon>
        <taxon>ecological metagenomes</taxon>
    </lineage>
</organism>
<dbReference type="SUPFAM" id="SSF55718">
    <property type="entry name" value="SCP-like"/>
    <property type="match status" value="1"/>
</dbReference>
<protein>
    <recommendedName>
        <fullName evidence="2">SCP2 domain-containing protein</fullName>
    </recommendedName>
</protein>
<accession>A0A3B0WFQ8</accession>
<evidence type="ECO:0000313" key="1">
    <source>
        <dbReference type="EMBL" id="VAW50102.1"/>
    </source>
</evidence>
<name>A0A3B0WFQ8_9ZZZZ</name>
<proteinExistence type="predicted"/>